<dbReference type="AlphaFoldDB" id="A0A7S2S0W0"/>
<organism evidence="2">
    <name type="scientific">Rhizochromulina marina</name>
    <dbReference type="NCBI Taxonomy" id="1034831"/>
    <lineage>
        <taxon>Eukaryota</taxon>
        <taxon>Sar</taxon>
        <taxon>Stramenopiles</taxon>
        <taxon>Ochrophyta</taxon>
        <taxon>Dictyochophyceae</taxon>
        <taxon>Rhizochromulinales</taxon>
        <taxon>Rhizochromulina</taxon>
    </lineage>
</organism>
<dbReference type="InterPro" id="IPR016088">
    <property type="entry name" value="Chalcone_isomerase_3-sand"/>
</dbReference>
<proteinExistence type="predicted"/>
<dbReference type="Gene3D" id="3.50.70.10">
    <property type="match status" value="2"/>
</dbReference>
<reference evidence="2" key="1">
    <citation type="submission" date="2021-01" db="EMBL/GenBank/DDBJ databases">
        <authorList>
            <person name="Corre E."/>
            <person name="Pelletier E."/>
            <person name="Niang G."/>
            <person name="Scheremetjew M."/>
            <person name="Finn R."/>
            <person name="Kale V."/>
            <person name="Holt S."/>
            <person name="Cochrane G."/>
            <person name="Meng A."/>
            <person name="Brown T."/>
            <person name="Cohen L."/>
        </authorList>
    </citation>
    <scope>NUCLEOTIDE SEQUENCE</scope>
    <source>
        <strain evidence="2">CCMP1243</strain>
    </source>
</reference>
<accession>A0A7S2S0W0</accession>
<evidence type="ECO:0000313" key="2">
    <source>
        <dbReference type="EMBL" id="CAD9686274.1"/>
    </source>
</evidence>
<dbReference type="PANTHER" id="PTHR47698">
    <property type="entry name" value="FATTY-ACID-BINDING PROTEIN 3, CHLOROPLASTIC"/>
    <property type="match status" value="1"/>
</dbReference>
<evidence type="ECO:0008006" key="3">
    <source>
        <dbReference type="Google" id="ProtNLM"/>
    </source>
</evidence>
<protein>
    <recommendedName>
        <fullName evidence="3">Chalcone-flavonone isomerase family protein</fullName>
    </recommendedName>
</protein>
<name>A0A7S2S0W0_9STRA</name>
<evidence type="ECO:0000256" key="1">
    <source>
        <dbReference type="SAM" id="MobiDB-lite"/>
    </source>
</evidence>
<dbReference type="InterPro" id="IPR036298">
    <property type="entry name" value="Chalcone_isomerase_sf"/>
</dbReference>
<gene>
    <name evidence="2" type="ORF">RMAR1173_LOCUS9998</name>
</gene>
<dbReference type="EMBL" id="HBHJ01015141">
    <property type="protein sequence ID" value="CAD9686274.1"/>
    <property type="molecule type" value="Transcribed_RNA"/>
</dbReference>
<dbReference type="SUPFAM" id="SSF54626">
    <property type="entry name" value="Chalcone isomerase"/>
    <property type="match status" value="2"/>
</dbReference>
<feature type="compositionally biased region" description="Gly residues" evidence="1">
    <location>
        <begin position="282"/>
        <end position="292"/>
    </location>
</feature>
<sequence>MDTGTWLILGGLSLGEGACKLVDLVAPAYTIAIAALVTSSYIKRQAGTKHAVVPPPVREMGRASSKRADARSSAAALPPLEEATTGITLPGQLDFPGADGKPLLMCGLGCGPRLKKIGPLNVKVYAIGLYVEAGAAKALEPFKSDSSSPALFEALFDQEKFFVRKVLLTFARGVSSKQVTDAIAENLKAHLDEKILEKFGTTLASGIGKSLDKGESIFFAWTAPESLVIGVRGKATGELSHPKLPYILFRGFLGPNTPIPPLRSSTAQGLPRLFQAAAGAMGAGGEGGGGGRSAPASAPAVPATVTEPSTGLPLPTTLTMVDPTSADGAGLGMSLLGCGVRVKKLGMISVNVYALGIFVDAERSKPHLEAFKSGTADPRLFEALLSREAFFSRMLYMVFARSVSAKQVADALAEKLKPNLPPEVFDQFNSTVINSLGKGLSKGQTLAFLWAAPDHLSVIVNGKPSGEITNDRLPRMLHVGFLGDDPGVPEAKAAIPKAVADLLSR</sequence>
<feature type="compositionally biased region" description="Low complexity" evidence="1">
    <location>
        <begin position="293"/>
        <end position="314"/>
    </location>
</feature>
<dbReference type="GO" id="GO:0016872">
    <property type="term" value="F:intramolecular lyase activity"/>
    <property type="evidence" value="ECO:0007669"/>
    <property type="project" value="InterPro"/>
</dbReference>
<feature type="region of interest" description="Disordered" evidence="1">
    <location>
        <begin position="282"/>
        <end position="314"/>
    </location>
</feature>
<dbReference type="PANTHER" id="PTHR47698:SF2">
    <property type="entry name" value="FATTY-ACID-BINDING PROTEIN 3, CHLOROPLASTIC"/>
    <property type="match status" value="1"/>
</dbReference>